<dbReference type="Proteomes" id="UP000005666">
    <property type="component" value="Chromosome 1"/>
</dbReference>
<dbReference type="GO" id="GO:0031398">
    <property type="term" value="P:positive regulation of protein ubiquitination"/>
    <property type="evidence" value="ECO:0007669"/>
    <property type="project" value="EnsemblFungi"/>
</dbReference>
<dbReference type="InterPro" id="IPR045132">
    <property type="entry name" value="UBE4"/>
</dbReference>
<evidence type="ECO:0000256" key="9">
    <source>
        <dbReference type="ARBA" id="ARBA00022786"/>
    </source>
</evidence>
<dbReference type="AlphaFoldDB" id="G8BNB4"/>
<keyword evidence="8" id="KW-0808">Transferase</keyword>
<dbReference type="HOGENOM" id="CLU_003224_0_1_1"/>
<comment type="pathway">
    <text evidence="4">Protein modification; protein ubiquitination.</text>
</comment>
<name>G8BNB4_TETPH</name>
<dbReference type="GO" id="GO:0005737">
    <property type="term" value="C:cytoplasm"/>
    <property type="evidence" value="ECO:0007669"/>
    <property type="project" value="UniProtKB-SubCell"/>
</dbReference>
<evidence type="ECO:0000256" key="1">
    <source>
        <dbReference type="ARBA" id="ARBA00000900"/>
    </source>
</evidence>
<comment type="subcellular location">
    <subcellularLocation>
        <location evidence="3">Cytoplasm</location>
    </subcellularLocation>
    <subcellularLocation>
        <location evidence="2">Nucleus</location>
    </subcellularLocation>
</comment>
<dbReference type="GO" id="GO:0000151">
    <property type="term" value="C:ubiquitin ligase complex"/>
    <property type="evidence" value="ECO:0007669"/>
    <property type="project" value="InterPro"/>
</dbReference>
<dbReference type="SUPFAM" id="SSF57850">
    <property type="entry name" value="RING/U-box"/>
    <property type="match status" value="1"/>
</dbReference>
<dbReference type="OrthoDB" id="20295at2759"/>
<dbReference type="eggNOG" id="KOG2042">
    <property type="taxonomic scope" value="Eukaryota"/>
</dbReference>
<dbReference type="GO" id="GO:0070936">
    <property type="term" value="P:protein K48-linked ubiquitination"/>
    <property type="evidence" value="ECO:0007669"/>
    <property type="project" value="EnsemblFungi"/>
</dbReference>
<dbReference type="Pfam" id="PF10408">
    <property type="entry name" value="Ufd2P_core"/>
    <property type="match status" value="1"/>
</dbReference>
<gene>
    <name evidence="12" type="primary">TPHA0A03150</name>
    <name evidence="12" type="ordered locus">TPHA_0A03150</name>
</gene>
<feature type="domain" description="U-box" evidence="11">
    <location>
        <begin position="886"/>
        <end position="960"/>
    </location>
</feature>
<organism evidence="12 13">
    <name type="scientific">Tetrapisispora phaffii (strain ATCC 24235 / CBS 4417 / NBRC 1672 / NRRL Y-8282 / UCD 70-5)</name>
    <name type="common">Yeast</name>
    <name type="synonym">Fabospora phaffii</name>
    <dbReference type="NCBI Taxonomy" id="1071381"/>
    <lineage>
        <taxon>Eukaryota</taxon>
        <taxon>Fungi</taxon>
        <taxon>Dikarya</taxon>
        <taxon>Ascomycota</taxon>
        <taxon>Saccharomycotina</taxon>
        <taxon>Saccharomycetes</taxon>
        <taxon>Saccharomycetales</taxon>
        <taxon>Saccharomycetaceae</taxon>
        <taxon>Tetrapisispora</taxon>
    </lineage>
</organism>
<dbReference type="PANTHER" id="PTHR13931:SF2">
    <property type="entry name" value="UBIQUITIN CONJUGATION FACTOR E4 B"/>
    <property type="match status" value="1"/>
</dbReference>
<dbReference type="GO" id="GO:0071361">
    <property type="term" value="P:cellular response to ethanol"/>
    <property type="evidence" value="ECO:0007669"/>
    <property type="project" value="EnsemblFungi"/>
</dbReference>
<dbReference type="InterPro" id="IPR013083">
    <property type="entry name" value="Znf_RING/FYVE/PHD"/>
</dbReference>
<evidence type="ECO:0000256" key="3">
    <source>
        <dbReference type="ARBA" id="ARBA00004496"/>
    </source>
</evidence>
<dbReference type="InterPro" id="IPR003613">
    <property type="entry name" value="Ubox_domain"/>
</dbReference>
<protein>
    <recommendedName>
        <fullName evidence="6">RING-type E3 ubiquitin transferase</fullName>
        <ecNumber evidence="6">2.3.2.27</ecNumber>
    </recommendedName>
</protein>
<dbReference type="InterPro" id="IPR019474">
    <property type="entry name" value="Ub_conjug_fac_E4_core"/>
</dbReference>
<evidence type="ECO:0000256" key="5">
    <source>
        <dbReference type="ARBA" id="ARBA00007434"/>
    </source>
</evidence>
<keyword evidence="9" id="KW-0833">Ubl conjugation pathway</keyword>
<evidence type="ECO:0000256" key="7">
    <source>
        <dbReference type="ARBA" id="ARBA00022490"/>
    </source>
</evidence>
<keyword evidence="10" id="KW-0539">Nucleus</keyword>
<dbReference type="SMART" id="SM00504">
    <property type="entry name" value="Ubox"/>
    <property type="match status" value="1"/>
</dbReference>
<sequence>MSIIEDILLVSKLPIENSNYSVIKLDNDASENGTFSVEEIDAILLYQLTENEYINNPLQYLNNCFQRCQQFKRINRNNPSNEVALQEIDRLVIGYGLVILQIEGFTMNGNLKSYLKDLIANYTNYSDFLSQICKRSIIESSEFELINYFFTELHAFVRKDIIKFNLNDNKMYDAILSIFELFVSFKQIAAVFTKIDNFVSNCYALKANQFESQTLLGPILSLSPLSIDVALRNYGDDLLLEKSQQQVNMLHSSLQAEHKVVIERLFHIIDKIIRGSVESRNDLLSYFGAVVNKNHLRRGDHANSATLASNGFMSNITIILVRFSQPFLDTTYNKIDKIDVNYFNNLNLFIDLTDETRVNSDYKEADEFYDQSRKNNGEENANCKPNFISDCFFLTLTYLHYGIGGALLYDEKITPQIKRLKQEIERIKKLIETQPMFANFANVQLKEMEKNLNIIQSLKLSLKGFFSHKELQTEVFDFICGASTFFIRVIDPKHLFPFEMINLPLIPDQVGIENVDNAEYLRERAPVPFKYYPEFVIEGPINYSLYIAQYNSSPLFRNSRIHSFLEFATMILRCPEIVSNPHLKGKLVQLLSAGSMPATDNSPGFMMDIFEHNELISKNLLYALLDFYVIVEKTGSSSQFYDKFNSRYSISIILEEIYTKLPTFKEQLIFLSKNNSDFFVRFVARMLNDLTFLLDEGLTNLTEVHSIQNEIDNRSKGLPRSREEEDTELEKKLAAAERQAKSSCGLAAKSMSLFEIYSKDIPNAFVSPEIVGRLVSMLDYNLASLVGPKCGELKVKDPQKYSFDPKNLLKTLSTVFVHLSDEDSFIDAVAKDGRSFQRDLFTRAVHILGRKTGLADEEFCMKLITFANNAEERRLADEEEDQEYGEIPDEFLDPLMYTIMKDPVILPTSKVNIDRSTIKVHLLSDSTDPFNRTPLKLEDVIPNEELRQKIIQFKKDKKEGK</sequence>
<evidence type="ECO:0000256" key="10">
    <source>
        <dbReference type="ARBA" id="ARBA00023242"/>
    </source>
</evidence>
<dbReference type="EC" id="2.3.2.27" evidence="6"/>
<dbReference type="OMA" id="WLTEIAM"/>
<dbReference type="CDD" id="cd16657">
    <property type="entry name" value="RING-Ubox_UBE4A"/>
    <property type="match status" value="1"/>
</dbReference>
<dbReference type="GO" id="GO:0034450">
    <property type="term" value="F:ubiquitin-ubiquitin ligase activity"/>
    <property type="evidence" value="ECO:0007669"/>
    <property type="project" value="EnsemblFungi"/>
</dbReference>
<comment type="catalytic activity">
    <reaction evidence="1">
        <text>S-ubiquitinyl-[E2 ubiquitin-conjugating enzyme]-L-cysteine + [acceptor protein]-L-lysine = [E2 ubiquitin-conjugating enzyme]-L-cysteine + N(6)-ubiquitinyl-[acceptor protein]-L-lysine.</text>
        <dbReference type="EC" id="2.3.2.27"/>
    </reaction>
</comment>
<dbReference type="RefSeq" id="XP_003683826.1">
    <property type="nucleotide sequence ID" value="XM_003683778.1"/>
</dbReference>
<reference evidence="12 13" key="1">
    <citation type="journal article" date="2011" name="Proc. Natl. Acad. Sci. U.S.A.">
        <title>Evolutionary erosion of yeast sex chromosomes by mating-type switching accidents.</title>
        <authorList>
            <person name="Gordon J.L."/>
            <person name="Armisen D."/>
            <person name="Proux-Wera E."/>
            <person name="Oheigeartaigh S.S."/>
            <person name="Byrne K.P."/>
            <person name="Wolfe K.H."/>
        </authorList>
    </citation>
    <scope>NUCLEOTIDE SEQUENCE [LARGE SCALE GENOMIC DNA]</scope>
    <source>
        <strain evidence="13">ATCC 24235 / CBS 4417 / NBRC 1672 / NRRL Y-8282 / UCD 70-5</strain>
    </source>
</reference>
<evidence type="ECO:0000256" key="2">
    <source>
        <dbReference type="ARBA" id="ARBA00004123"/>
    </source>
</evidence>
<evidence type="ECO:0000256" key="4">
    <source>
        <dbReference type="ARBA" id="ARBA00004906"/>
    </source>
</evidence>
<dbReference type="FunFam" id="3.30.40.10:FF:000055">
    <property type="entry name" value="Ubiquitin conjugation factor e4 a"/>
    <property type="match status" value="1"/>
</dbReference>
<comment type="similarity">
    <text evidence="5">Belongs to the ubiquitin conjugation factor E4 family.</text>
</comment>
<dbReference type="GO" id="GO:0005634">
    <property type="term" value="C:nucleus"/>
    <property type="evidence" value="ECO:0007669"/>
    <property type="project" value="UniProtKB-SubCell"/>
</dbReference>
<keyword evidence="7" id="KW-0963">Cytoplasm</keyword>
<dbReference type="KEGG" id="tpf:TPHA_0A03150"/>
<dbReference type="EMBL" id="HE612856">
    <property type="protein sequence ID" value="CCE61392.1"/>
    <property type="molecule type" value="Genomic_DNA"/>
</dbReference>
<dbReference type="UniPathway" id="UPA00143"/>
<dbReference type="STRING" id="1071381.G8BNB4"/>
<evidence type="ECO:0000256" key="8">
    <source>
        <dbReference type="ARBA" id="ARBA00022679"/>
    </source>
</evidence>
<evidence type="ECO:0000256" key="6">
    <source>
        <dbReference type="ARBA" id="ARBA00012483"/>
    </source>
</evidence>
<dbReference type="Gene3D" id="3.30.40.10">
    <property type="entry name" value="Zinc/RING finger domain, C3HC4 (zinc finger)"/>
    <property type="match status" value="1"/>
</dbReference>
<evidence type="ECO:0000259" key="11">
    <source>
        <dbReference type="PROSITE" id="PS51698"/>
    </source>
</evidence>
<dbReference type="GeneID" id="11532506"/>
<proteinExistence type="inferred from homology"/>
<dbReference type="GO" id="GO:0036503">
    <property type="term" value="P:ERAD pathway"/>
    <property type="evidence" value="ECO:0007669"/>
    <property type="project" value="EnsemblFungi"/>
</dbReference>
<evidence type="ECO:0000313" key="13">
    <source>
        <dbReference type="Proteomes" id="UP000005666"/>
    </source>
</evidence>
<dbReference type="GO" id="GO:0006511">
    <property type="term" value="P:ubiquitin-dependent protein catabolic process"/>
    <property type="evidence" value="ECO:0007669"/>
    <property type="project" value="EnsemblFungi"/>
</dbReference>
<keyword evidence="13" id="KW-1185">Reference proteome</keyword>
<dbReference type="Pfam" id="PF04564">
    <property type="entry name" value="U-box"/>
    <property type="match status" value="1"/>
</dbReference>
<evidence type="ECO:0000313" key="12">
    <source>
        <dbReference type="EMBL" id="CCE61392.1"/>
    </source>
</evidence>
<dbReference type="PROSITE" id="PS51698">
    <property type="entry name" value="U_BOX"/>
    <property type="match status" value="1"/>
</dbReference>
<accession>G8BNB4</accession>
<dbReference type="PANTHER" id="PTHR13931">
    <property type="entry name" value="UBIQUITINATION FACTOR E4"/>
    <property type="match status" value="1"/>
</dbReference>